<dbReference type="InParanoid" id="A0A6C2YM95"/>
<accession>A0A6C2YM95</accession>
<dbReference type="Gene3D" id="2.60.40.10">
    <property type="entry name" value="Immunoglobulins"/>
    <property type="match status" value="1"/>
</dbReference>
<feature type="transmembrane region" description="Helical" evidence="1">
    <location>
        <begin position="43"/>
        <end position="63"/>
    </location>
</feature>
<dbReference type="KEGG" id="tim:GMBLW1_14040"/>
<evidence type="ECO:0000313" key="2">
    <source>
        <dbReference type="EMBL" id="VIP02556.1"/>
    </source>
</evidence>
<evidence type="ECO:0008006" key="4">
    <source>
        <dbReference type="Google" id="ProtNLM"/>
    </source>
</evidence>
<keyword evidence="1" id="KW-1133">Transmembrane helix</keyword>
<dbReference type="PANTHER" id="PTHR37947">
    <property type="entry name" value="BLL2462 PROTEIN"/>
    <property type="match status" value="1"/>
</dbReference>
<dbReference type="Proteomes" id="UP000464378">
    <property type="component" value="Chromosome"/>
</dbReference>
<name>A0A6C2YM95_9BACT</name>
<dbReference type="PANTHER" id="PTHR37947:SF1">
    <property type="entry name" value="BLL2462 PROTEIN"/>
    <property type="match status" value="1"/>
</dbReference>
<keyword evidence="1" id="KW-0472">Membrane</keyword>
<sequence>MIVASFTLDSFVSPWPWLLAIVAIAAILVATYAGIVRRSGRRIGWMLLGLRSFGILLLLLALAKPTWTTTREVVEPGRLAVIVDDSQSMSLTDTGTTSRFEQATTAAQSLQTLAEQKFGSKLMLDWYDIQGRKIDGALPTEAKAERTDLGRAVREVASKARSQPLAGIALISDGMDTVGRSDFQDLGNLPVPVYAMLFPLQTDSGTLDLAMRKLPVPPRALVNNEIPIQVPLLKVGGSAVTATVSLHRGTEVVATQEVAMPAGNADQLVTIRWTPTQPGTFRLTARVAANQPEPVLTNNAEAVDVQVDGEPIRIVYLEGGLRWESRYLLDHLRNDPDIRLETLLRVVNPERAATKLPETLTPERLAQTDIVILGDVEAKFLSDAEQSALLAWLDGKNHALLTLGGYRSFGAEGWATSKLAGVMPVNLPRSEPFQREGRFSLTLTDDGRRHPAFALSDDRTADAETWTQQGELEGISLVGTAKPGATVLAVHPGLSVENAPAVVAAWQPIGAGSKSVLFTGDTTWRWSRLPRLIGRNDTLYSRFWSQMLRWMAGRDGDDTRPLLRVATDRVGYEPGKPVAVTVSRMPRSGNDLSDSQVAVEIRSPDGKPMPLTVQNSSANPDEFTAQFTPTNGGRFQVGATLTAAGKLLANADTEILVQSSALELADPRTNPANLEAIARLTRGKAVPISDPAALVNELAPRERRTMQVSRAEFWNSPVLFLGFLVAVTVEWLIRRRNHMV</sequence>
<dbReference type="Gene3D" id="3.40.50.880">
    <property type="match status" value="1"/>
</dbReference>
<dbReference type="AlphaFoldDB" id="A0A6C2YM95"/>
<organism evidence="2">
    <name type="scientific">Tuwongella immobilis</name>
    <dbReference type="NCBI Taxonomy" id="692036"/>
    <lineage>
        <taxon>Bacteria</taxon>
        <taxon>Pseudomonadati</taxon>
        <taxon>Planctomycetota</taxon>
        <taxon>Planctomycetia</taxon>
        <taxon>Gemmatales</taxon>
        <taxon>Gemmataceae</taxon>
        <taxon>Tuwongella</taxon>
    </lineage>
</organism>
<reference evidence="2" key="1">
    <citation type="submission" date="2019-04" db="EMBL/GenBank/DDBJ databases">
        <authorList>
            <consortium name="Science for Life Laboratories"/>
        </authorList>
    </citation>
    <scope>NUCLEOTIDE SEQUENCE</scope>
    <source>
        <strain evidence="2">MBLW1</strain>
    </source>
</reference>
<feature type="transmembrane region" description="Helical" evidence="1">
    <location>
        <begin position="15"/>
        <end position="36"/>
    </location>
</feature>
<keyword evidence="3" id="KW-1185">Reference proteome</keyword>
<dbReference type="EMBL" id="LR586016">
    <property type="protein sequence ID" value="VIP02556.1"/>
    <property type="molecule type" value="Genomic_DNA"/>
</dbReference>
<dbReference type="EMBL" id="LR593887">
    <property type="protein sequence ID" value="VTS01757.1"/>
    <property type="molecule type" value="Genomic_DNA"/>
</dbReference>
<protein>
    <recommendedName>
        <fullName evidence="4">Glutamine amidotransferase domain-containing protein</fullName>
    </recommendedName>
</protein>
<dbReference type="InterPro" id="IPR029062">
    <property type="entry name" value="Class_I_gatase-like"/>
</dbReference>
<dbReference type="InterPro" id="IPR013783">
    <property type="entry name" value="Ig-like_fold"/>
</dbReference>
<evidence type="ECO:0000313" key="3">
    <source>
        <dbReference type="Proteomes" id="UP000464378"/>
    </source>
</evidence>
<feature type="transmembrane region" description="Helical" evidence="1">
    <location>
        <begin position="713"/>
        <end position="733"/>
    </location>
</feature>
<keyword evidence="1" id="KW-0812">Transmembrane</keyword>
<proteinExistence type="predicted"/>
<gene>
    <name evidence="2" type="ORF">GMBLW1_14040</name>
</gene>
<dbReference type="RefSeq" id="WP_162657722.1">
    <property type="nucleotide sequence ID" value="NZ_LR593887.1"/>
</dbReference>
<dbReference type="SUPFAM" id="SSF52317">
    <property type="entry name" value="Class I glutamine amidotransferase-like"/>
    <property type="match status" value="1"/>
</dbReference>
<evidence type="ECO:0000256" key="1">
    <source>
        <dbReference type="SAM" id="Phobius"/>
    </source>
</evidence>